<dbReference type="OrthoDB" id="3972931at2759"/>
<evidence type="ECO:0000313" key="2">
    <source>
        <dbReference type="Proteomes" id="UP000183365"/>
    </source>
</evidence>
<dbReference type="EMBL" id="FQNF01000028">
    <property type="protein sequence ID" value="SGZ39692.1"/>
    <property type="molecule type" value="Genomic_DNA"/>
</dbReference>
<dbReference type="VEuPathDB" id="FungiDB:HGUI_01892"/>
<organism evidence="1 2">
    <name type="scientific">Hanseniaspora guilliermondii</name>
    <dbReference type="NCBI Taxonomy" id="56406"/>
    <lineage>
        <taxon>Eukaryota</taxon>
        <taxon>Fungi</taxon>
        <taxon>Dikarya</taxon>
        <taxon>Ascomycota</taxon>
        <taxon>Saccharomycotina</taxon>
        <taxon>Saccharomycetes</taxon>
        <taxon>Saccharomycodales</taxon>
        <taxon>Saccharomycodaceae</taxon>
        <taxon>Hanseniaspora</taxon>
    </lineage>
</organism>
<sequence length="122" mass="14729">MNSDRINDLLKKYETLRKKTLNIEGEEQHPIKRTYEQPNELDTLQHLKNKELKRTNTNRFTSKSILSSFEQDENVTGVDRQMESLGNEIFKNMNMFDKDKYKDVKDWYIEKELNKLSRQIKK</sequence>
<dbReference type="AlphaFoldDB" id="A0A1L0B1L9"/>
<evidence type="ECO:0000313" key="1">
    <source>
        <dbReference type="EMBL" id="SGZ39692.1"/>
    </source>
</evidence>
<gene>
    <name evidence="1" type="ORF">HGUI_01892</name>
</gene>
<accession>A0A1L0B1L9</accession>
<name>A0A1L0B1L9_9ASCO</name>
<proteinExistence type="predicted"/>
<protein>
    <submittedName>
        <fullName evidence="1">Uncharacterized protein</fullName>
    </submittedName>
</protein>
<keyword evidence="2" id="KW-1185">Reference proteome</keyword>
<dbReference type="Proteomes" id="UP000183365">
    <property type="component" value="Unassembled WGS sequence"/>
</dbReference>
<reference evidence="2" key="1">
    <citation type="submission" date="2016-11" db="EMBL/GenBank/DDBJ databases">
        <authorList>
            <person name="Guldener U."/>
        </authorList>
    </citation>
    <scope>NUCLEOTIDE SEQUENCE [LARGE SCALE GENOMIC DNA]</scope>
</reference>